<dbReference type="PROSITE" id="PS00411">
    <property type="entry name" value="KINESIN_MOTOR_1"/>
    <property type="match status" value="1"/>
</dbReference>
<evidence type="ECO:0000256" key="6">
    <source>
        <dbReference type="ARBA" id="ARBA00023175"/>
    </source>
</evidence>
<dbReference type="Pfam" id="PF00225">
    <property type="entry name" value="Kinesin"/>
    <property type="match status" value="1"/>
</dbReference>
<keyword evidence="2" id="KW-0963">Cytoplasm</keyword>
<dbReference type="GO" id="GO:0000073">
    <property type="term" value="P:initial mitotic spindle pole body separation"/>
    <property type="evidence" value="ECO:0007669"/>
    <property type="project" value="TreeGrafter"/>
</dbReference>
<dbReference type="GO" id="GO:0008574">
    <property type="term" value="F:plus-end-directed microtubule motor activity"/>
    <property type="evidence" value="ECO:0007669"/>
    <property type="project" value="TreeGrafter"/>
</dbReference>
<dbReference type="PROSITE" id="PS50067">
    <property type="entry name" value="KINESIN_MOTOR_2"/>
    <property type="match status" value="1"/>
</dbReference>
<evidence type="ECO:0000256" key="5">
    <source>
        <dbReference type="ARBA" id="ARBA00022840"/>
    </source>
</evidence>
<dbReference type="GO" id="GO:0005876">
    <property type="term" value="C:spindle microtubule"/>
    <property type="evidence" value="ECO:0007669"/>
    <property type="project" value="TreeGrafter"/>
</dbReference>
<keyword evidence="11" id="KW-0175">Coiled coil</keyword>
<protein>
    <recommendedName>
        <fullName evidence="10">Kinesin-like protein</fullName>
    </recommendedName>
</protein>
<dbReference type="GO" id="GO:0007018">
    <property type="term" value="P:microtubule-based movement"/>
    <property type="evidence" value="ECO:0007669"/>
    <property type="project" value="InterPro"/>
</dbReference>
<feature type="binding site" evidence="9">
    <location>
        <begin position="143"/>
        <end position="150"/>
    </location>
    <ligand>
        <name>ATP</name>
        <dbReference type="ChEBI" id="CHEBI:30616"/>
    </ligand>
</feature>
<evidence type="ECO:0000256" key="11">
    <source>
        <dbReference type="SAM" id="Coils"/>
    </source>
</evidence>
<evidence type="ECO:0000259" key="12">
    <source>
        <dbReference type="PROSITE" id="PS50067"/>
    </source>
</evidence>
<proteinExistence type="inferred from homology"/>
<evidence type="ECO:0000256" key="2">
    <source>
        <dbReference type="ARBA" id="ARBA00022490"/>
    </source>
</evidence>
<dbReference type="InParanoid" id="A0A1C7NQP0"/>
<comment type="similarity">
    <text evidence="8">Belongs to the TRAFAC class myosin-kinesin ATPase superfamily. Kinesin family. KIN-5/BimC subfamily.</text>
</comment>
<evidence type="ECO:0000256" key="4">
    <source>
        <dbReference type="ARBA" id="ARBA00022741"/>
    </source>
</evidence>
<evidence type="ECO:0000256" key="9">
    <source>
        <dbReference type="PROSITE-ProRule" id="PRU00283"/>
    </source>
</evidence>
<evidence type="ECO:0000313" key="14">
    <source>
        <dbReference type="Proteomes" id="UP000093000"/>
    </source>
</evidence>
<evidence type="ECO:0000256" key="1">
    <source>
        <dbReference type="ARBA" id="ARBA00004245"/>
    </source>
</evidence>
<dbReference type="GO" id="GO:0072686">
    <property type="term" value="C:mitotic spindle"/>
    <property type="evidence" value="ECO:0007669"/>
    <property type="project" value="TreeGrafter"/>
</dbReference>
<dbReference type="SUPFAM" id="SSF52540">
    <property type="entry name" value="P-loop containing nucleoside triphosphate hydrolases"/>
    <property type="match status" value="1"/>
</dbReference>
<dbReference type="AlphaFoldDB" id="A0A1C7NQP0"/>
<gene>
    <name evidence="13" type="primary">bimC</name>
    <name evidence="13" type="ORF">A0J61_00495</name>
</gene>
<evidence type="ECO:0000256" key="8">
    <source>
        <dbReference type="ARBA" id="ARBA00034704"/>
    </source>
</evidence>
<dbReference type="STRING" id="101091.A0A1C7NQP0"/>
<dbReference type="GO" id="GO:0005524">
    <property type="term" value="F:ATP binding"/>
    <property type="evidence" value="ECO:0007669"/>
    <property type="project" value="UniProtKB-UniRule"/>
</dbReference>
<dbReference type="PANTHER" id="PTHR47970">
    <property type="entry name" value="KINESIN-LIKE PROTEIN KIF11"/>
    <property type="match status" value="1"/>
</dbReference>
<evidence type="ECO:0000256" key="10">
    <source>
        <dbReference type="RuleBase" id="RU000394"/>
    </source>
</evidence>
<dbReference type="OrthoDB" id="3176171at2759"/>
<dbReference type="InterPro" id="IPR001752">
    <property type="entry name" value="Kinesin_motor_dom"/>
</dbReference>
<name>A0A1C7NQP0_9FUNG</name>
<organism evidence="13 14">
    <name type="scientific">Choanephora cucurbitarum</name>
    <dbReference type="NCBI Taxonomy" id="101091"/>
    <lineage>
        <taxon>Eukaryota</taxon>
        <taxon>Fungi</taxon>
        <taxon>Fungi incertae sedis</taxon>
        <taxon>Mucoromycota</taxon>
        <taxon>Mucoromycotina</taxon>
        <taxon>Mucoromycetes</taxon>
        <taxon>Mucorales</taxon>
        <taxon>Mucorineae</taxon>
        <taxon>Choanephoraceae</taxon>
        <taxon>Choanephoroideae</taxon>
        <taxon>Choanephora</taxon>
    </lineage>
</organism>
<sequence>MNQHPPKRIKRLVIPDCPPAQQRTTTMRSSMNSNSSIRMRPIKRQNVPKKKPSPATTVSVEKETNIQVVLRCKGPPHPTASTVLEHIDTEHKAQVMLTTNKIAYTFDRVFKEEASQQEVYQNVAEPILEDVLKGYSCTIFAYGQTGTGKTYTMEGDLGQTDKTTAASNAGVIPRTIYNLFRMLDNREAYVTVSMLELYNEELRDLLSAENDSTEVKILDNGSSVIVKGVKDHPITSAANGLEIMKRGVKKRMTAATNCNEKSSRSHCIFTITVNQTFKKATGEEMILTGKLNLVDLAGSENSRTSGSEHIRAREAANINRSLLTLGRVINCLVDQTQHIPYRESKLTRLLKDSLGGRTKTCIIATVAPGQQSQEEIRSTLDYASHAKGICNRPESNMPLSREVHLASLTETIRQLQDELRNNYEKNGVFQTKKQYDDQINKLAELKEQVQELQKQNEAEKRTATQAKMEAKYQVQEINQKLAETEELLQQNKADIKSLRLENEQKDTKLRQYEADYRALEDRFRSREQQLIRLAEEKEAQLRLEIETIEKKHQESIASMIDFHKDLHKEIDHKWSTFMSTVSSTKEYGKYGPRIVDTIDLCLSLSIDESSIRGKKRAYHQT</sequence>
<comment type="caution">
    <text evidence="13">The sequence shown here is derived from an EMBL/GenBank/DDBJ whole genome shotgun (WGS) entry which is preliminary data.</text>
</comment>
<feature type="domain" description="Kinesin motor" evidence="12">
    <location>
        <begin position="65"/>
        <end position="389"/>
    </location>
</feature>
<dbReference type="GO" id="GO:0008017">
    <property type="term" value="F:microtubule binding"/>
    <property type="evidence" value="ECO:0007669"/>
    <property type="project" value="InterPro"/>
</dbReference>
<dbReference type="Gene3D" id="3.40.850.10">
    <property type="entry name" value="Kinesin motor domain"/>
    <property type="match status" value="1"/>
</dbReference>
<comment type="subcellular location">
    <subcellularLocation>
        <location evidence="1">Cytoplasm</location>
        <location evidence="1">Cytoskeleton</location>
    </subcellularLocation>
</comment>
<dbReference type="GO" id="GO:0005634">
    <property type="term" value="C:nucleus"/>
    <property type="evidence" value="ECO:0007669"/>
    <property type="project" value="TreeGrafter"/>
</dbReference>
<dbReference type="InterPro" id="IPR027417">
    <property type="entry name" value="P-loop_NTPase"/>
</dbReference>
<keyword evidence="14" id="KW-1185">Reference proteome</keyword>
<dbReference type="InterPro" id="IPR019821">
    <property type="entry name" value="Kinesin_motor_CS"/>
</dbReference>
<dbReference type="EMBL" id="LUGH01000011">
    <property type="protein sequence ID" value="OBZ91441.1"/>
    <property type="molecule type" value="Genomic_DNA"/>
</dbReference>
<feature type="coiled-coil region" evidence="11">
    <location>
        <begin position="405"/>
        <end position="554"/>
    </location>
</feature>
<evidence type="ECO:0000313" key="13">
    <source>
        <dbReference type="EMBL" id="OBZ91441.1"/>
    </source>
</evidence>
<keyword evidence="5 9" id="KW-0067">ATP-binding</keyword>
<dbReference type="FunFam" id="3.40.850.10:FF:000019">
    <property type="entry name" value="Kinesin-like protein KIN-5D"/>
    <property type="match status" value="1"/>
</dbReference>
<keyword evidence="7" id="KW-0206">Cytoskeleton</keyword>
<dbReference type="SMART" id="SM00129">
    <property type="entry name" value="KISc"/>
    <property type="match status" value="1"/>
</dbReference>
<evidence type="ECO:0000256" key="7">
    <source>
        <dbReference type="ARBA" id="ARBA00023212"/>
    </source>
</evidence>
<keyword evidence="3 10" id="KW-0493">Microtubule</keyword>
<reference evidence="13 14" key="1">
    <citation type="submission" date="2016-03" db="EMBL/GenBank/DDBJ databases">
        <title>Choanephora cucurbitarum.</title>
        <authorList>
            <person name="Min B."/>
            <person name="Park H."/>
            <person name="Park J.-H."/>
            <person name="Shin H.-D."/>
            <person name="Choi I.-G."/>
        </authorList>
    </citation>
    <scope>NUCLEOTIDE SEQUENCE [LARGE SCALE GENOMIC DNA]</scope>
    <source>
        <strain evidence="13 14">KUS-F28377</strain>
    </source>
</reference>
<keyword evidence="6 9" id="KW-0505">Motor protein</keyword>
<dbReference type="InterPro" id="IPR036961">
    <property type="entry name" value="Kinesin_motor_dom_sf"/>
</dbReference>
<dbReference type="PRINTS" id="PR00380">
    <property type="entry name" value="KINESINHEAVY"/>
</dbReference>
<dbReference type="InterPro" id="IPR047149">
    <property type="entry name" value="KIF11-like"/>
</dbReference>
<evidence type="ECO:0000256" key="3">
    <source>
        <dbReference type="ARBA" id="ARBA00022701"/>
    </source>
</evidence>
<dbReference type="Proteomes" id="UP000093000">
    <property type="component" value="Unassembled WGS sequence"/>
</dbReference>
<accession>A0A1C7NQP0</accession>
<keyword evidence="4 9" id="KW-0547">Nucleotide-binding</keyword>
<dbReference type="PANTHER" id="PTHR47970:SF12">
    <property type="entry name" value="KINESIN FAMILY MEMBER 11"/>
    <property type="match status" value="1"/>
</dbReference>